<organism evidence="2 3">
    <name type="scientific">Psychromonas arctica</name>
    <dbReference type="NCBI Taxonomy" id="168275"/>
    <lineage>
        <taxon>Bacteria</taxon>
        <taxon>Pseudomonadati</taxon>
        <taxon>Pseudomonadota</taxon>
        <taxon>Gammaproteobacteria</taxon>
        <taxon>Alteromonadales</taxon>
        <taxon>Psychromonadaceae</taxon>
        <taxon>Psychromonas</taxon>
    </lineage>
</organism>
<keyword evidence="2" id="KW-0808">Transferase</keyword>
<accession>A0ABU9H832</accession>
<dbReference type="RefSeq" id="WP_341626656.1">
    <property type="nucleotide sequence ID" value="NZ_JBAKBA010000003.1"/>
</dbReference>
<dbReference type="GO" id="GO:0016746">
    <property type="term" value="F:acyltransferase activity"/>
    <property type="evidence" value="ECO:0007669"/>
    <property type="project" value="UniProtKB-KW"/>
</dbReference>
<dbReference type="InterPro" id="IPR016181">
    <property type="entry name" value="Acyl_CoA_acyltransferase"/>
</dbReference>
<evidence type="ECO:0000313" key="2">
    <source>
        <dbReference type="EMBL" id="MEL0657908.1"/>
    </source>
</evidence>
<dbReference type="Gene3D" id="3.40.630.30">
    <property type="match status" value="1"/>
</dbReference>
<dbReference type="EC" id="2.3.1.-" evidence="2"/>
<feature type="domain" description="BioF2-like acetyltransferase" evidence="1">
    <location>
        <begin position="185"/>
        <end position="331"/>
    </location>
</feature>
<dbReference type="Proteomes" id="UP001366060">
    <property type="component" value="Unassembled WGS sequence"/>
</dbReference>
<comment type="caution">
    <text evidence="2">The sequence shown here is derived from an EMBL/GenBank/DDBJ whole genome shotgun (WGS) entry which is preliminary data.</text>
</comment>
<keyword evidence="3" id="KW-1185">Reference proteome</keyword>
<dbReference type="SUPFAM" id="SSF55729">
    <property type="entry name" value="Acyl-CoA N-acyltransferases (Nat)"/>
    <property type="match status" value="1"/>
</dbReference>
<keyword evidence="2" id="KW-0012">Acyltransferase</keyword>
<reference evidence="2 3" key="1">
    <citation type="submission" date="2024-02" db="EMBL/GenBank/DDBJ databases">
        <title>Bacteria isolated from the canopy kelp, Nereocystis luetkeana.</title>
        <authorList>
            <person name="Pfister C.A."/>
            <person name="Younker I.T."/>
            <person name="Light S.H."/>
        </authorList>
    </citation>
    <scope>NUCLEOTIDE SEQUENCE [LARGE SCALE GENOMIC DNA]</scope>
    <source>
        <strain evidence="2 3">TI.2.07</strain>
    </source>
</reference>
<dbReference type="Pfam" id="PF13480">
    <property type="entry name" value="Acetyltransf_6"/>
    <property type="match status" value="1"/>
</dbReference>
<proteinExistence type="predicted"/>
<evidence type="ECO:0000313" key="3">
    <source>
        <dbReference type="Proteomes" id="UP001366060"/>
    </source>
</evidence>
<evidence type="ECO:0000259" key="1">
    <source>
        <dbReference type="Pfam" id="PF13480"/>
    </source>
</evidence>
<dbReference type="EMBL" id="JBAKBA010000003">
    <property type="protein sequence ID" value="MEL0657908.1"/>
    <property type="molecule type" value="Genomic_DNA"/>
</dbReference>
<dbReference type="InterPro" id="IPR038740">
    <property type="entry name" value="BioF2-like_GNAT_dom"/>
</dbReference>
<name>A0ABU9H832_9GAMM</name>
<gene>
    <name evidence="2" type="ORF">V6255_02050</name>
</gene>
<protein>
    <submittedName>
        <fullName evidence="2">GNAT family N-acetyltransferase</fullName>
        <ecNumber evidence="2">2.3.1.-</ecNumber>
    </submittedName>
</protein>
<sequence length="372" mass="43650">MQTITPHIMTSWSEIEKLKEDWNPLLQQSDADNIFLTWQWIESWKKTCSPNTKPFFVVLKQAQQVVAIAPFYIQPYRLFKFFTYQVLRFAGDQGIGSEYSNFIVKQEQTIQLKALLWSTLLTSVQASQWDLIWYSNVASWTKGGETLLTSLQKTPQLNMKSRVVEFANTELKNVSEQVLPSLSKSLRTNIKQTQNYLSRQGDWQVSFCDDPSLLEKELNRLFELHNLRWQNAGLQGSFERRPEMAAFYQDFAVKALQQGWLRLAKLQCEGVTQAMQIGYVYQSQFFALQEGFNADFQNGIGQVLRYHVFQQCLKEQLSDYDFLGVYTNHKRRWLAQKREGQNLLIWPNKIKNVLFKLMTIWPTGKYFKPQKI</sequence>